<dbReference type="Pfam" id="PF00072">
    <property type="entry name" value="Response_reg"/>
    <property type="match status" value="1"/>
</dbReference>
<comment type="catalytic activity">
    <reaction evidence="4">
        <text>2 GTP = 3',3'-c-di-GMP + 2 diphosphate</text>
        <dbReference type="Rhea" id="RHEA:24898"/>
        <dbReference type="ChEBI" id="CHEBI:33019"/>
        <dbReference type="ChEBI" id="CHEBI:37565"/>
        <dbReference type="ChEBI" id="CHEBI:58805"/>
        <dbReference type="EC" id="2.7.7.65"/>
    </reaction>
</comment>
<evidence type="ECO:0000256" key="3">
    <source>
        <dbReference type="ARBA" id="ARBA00023012"/>
    </source>
</evidence>
<feature type="domain" description="Response regulatory" evidence="7">
    <location>
        <begin position="250"/>
        <end position="366"/>
    </location>
</feature>
<dbReference type="RefSeq" id="WP_058461087.1">
    <property type="nucleotide sequence ID" value="NZ_CAAAIY010000020.1"/>
</dbReference>
<evidence type="ECO:0000256" key="1">
    <source>
        <dbReference type="ARBA" id="ARBA00001946"/>
    </source>
</evidence>
<protein>
    <recommendedName>
        <fullName evidence="2">diguanylate cyclase</fullName>
        <ecNumber evidence="2">2.7.7.65</ecNumber>
    </recommendedName>
</protein>
<dbReference type="Proteomes" id="UP000054695">
    <property type="component" value="Unassembled WGS sequence"/>
</dbReference>
<dbReference type="InterPro" id="IPR036641">
    <property type="entry name" value="HPT_dom_sf"/>
</dbReference>
<dbReference type="InterPro" id="IPR011006">
    <property type="entry name" value="CheY-like_superfamily"/>
</dbReference>
<dbReference type="Gene3D" id="1.20.120.160">
    <property type="entry name" value="HPT domain"/>
    <property type="match status" value="1"/>
</dbReference>
<dbReference type="NCBIfam" id="TIGR00254">
    <property type="entry name" value="GGDEF"/>
    <property type="match status" value="1"/>
</dbReference>
<organism evidence="10 11">
    <name type="scientific">Legionella bozemanae</name>
    <name type="common">Fluoribacter bozemanae</name>
    <dbReference type="NCBI Taxonomy" id="447"/>
    <lineage>
        <taxon>Bacteria</taxon>
        <taxon>Pseudomonadati</taxon>
        <taxon>Pseudomonadota</taxon>
        <taxon>Gammaproteobacteria</taxon>
        <taxon>Legionellales</taxon>
        <taxon>Legionellaceae</taxon>
        <taxon>Legionella</taxon>
    </lineage>
</organism>
<dbReference type="PROSITE" id="PS50110">
    <property type="entry name" value="RESPONSE_REGULATORY"/>
    <property type="match status" value="1"/>
</dbReference>
<evidence type="ECO:0000313" key="10">
    <source>
        <dbReference type="EMBL" id="KTC66707.1"/>
    </source>
</evidence>
<comment type="caution">
    <text evidence="10">The sequence shown here is derived from an EMBL/GenBank/DDBJ whole genome shotgun (WGS) entry which is preliminary data.</text>
</comment>
<dbReference type="PATRIC" id="fig|447.4.peg.3864"/>
<dbReference type="Gene3D" id="3.40.50.2300">
    <property type="match status" value="2"/>
</dbReference>
<dbReference type="InterPro" id="IPR000160">
    <property type="entry name" value="GGDEF_dom"/>
</dbReference>
<dbReference type="FunFam" id="3.30.70.270:FF:000001">
    <property type="entry name" value="Diguanylate cyclase domain protein"/>
    <property type="match status" value="1"/>
</dbReference>
<keyword evidence="11" id="KW-1185">Reference proteome</keyword>
<evidence type="ECO:0000259" key="8">
    <source>
        <dbReference type="PROSITE" id="PS50887"/>
    </source>
</evidence>
<dbReference type="AlphaFoldDB" id="A0A0W0R6L1"/>
<dbReference type="InterPro" id="IPR001789">
    <property type="entry name" value="Sig_transdc_resp-reg_receiver"/>
</dbReference>
<evidence type="ECO:0000259" key="7">
    <source>
        <dbReference type="PROSITE" id="PS50110"/>
    </source>
</evidence>
<dbReference type="GO" id="GO:0005886">
    <property type="term" value="C:plasma membrane"/>
    <property type="evidence" value="ECO:0007669"/>
    <property type="project" value="TreeGrafter"/>
</dbReference>
<dbReference type="Gene3D" id="3.30.70.270">
    <property type="match status" value="1"/>
</dbReference>
<keyword evidence="3" id="KW-0902">Two-component regulatory system</keyword>
<dbReference type="SUPFAM" id="SSF52172">
    <property type="entry name" value="CheY-like"/>
    <property type="match status" value="2"/>
</dbReference>
<dbReference type="InterPro" id="IPR050469">
    <property type="entry name" value="Diguanylate_Cyclase"/>
</dbReference>
<dbReference type="SUPFAM" id="SSF55073">
    <property type="entry name" value="Nucleotide cyclase"/>
    <property type="match status" value="1"/>
</dbReference>
<dbReference type="Pfam" id="PF00990">
    <property type="entry name" value="GGDEF"/>
    <property type="match status" value="1"/>
</dbReference>
<feature type="domain" description="HPt" evidence="9">
    <location>
        <begin position="4"/>
        <end position="109"/>
    </location>
</feature>
<dbReference type="EMBL" id="LNXU01000060">
    <property type="protein sequence ID" value="KTC66707.1"/>
    <property type="molecule type" value="Genomic_DNA"/>
</dbReference>
<dbReference type="InterPro" id="IPR043128">
    <property type="entry name" value="Rev_trsase/Diguanyl_cyclase"/>
</dbReference>
<comment type="cofactor">
    <cofactor evidence="1">
        <name>Mg(2+)</name>
        <dbReference type="ChEBI" id="CHEBI:18420"/>
    </cofactor>
</comment>
<dbReference type="STRING" id="447.Lboz_3602"/>
<reference evidence="10 11" key="1">
    <citation type="submission" date="2015-11" db="EMBL/GenBank/DDBJ databases">
        <title>Genomic analysis of 38 Legionella species identifies large and diverse effector repertoires.</title>
        <authorList>
            <person name="Burstein D."/>
            <person name="Amaro F."/>
            <person name="Zusman T."/>
            <person name="Lifshitz Z."/>
            <person name="Cohen O."/>
            <person name="Gilbert J.A."/>
            <person name="Pupko T."/>
            <person name="Shuman H.A."/>
            <person name="Segal G."/>
        </authorList>
    </citation>
    <scope>NUCLEOTIDE SEQUENCE [LARGE SCALE GENOMIC DNA]</scope>
    <source>
        <strain evidence="10 11">WIGA</strain>
    </source>
</reference>
<evidence type="ECO:0000256" key="4">
    <source>
        <dbReference type="ARBA" id="ARBA00034247"/>
    </source>
</evidence>
<evidence type="ECO:0000259" key="9">
    <source>
        <dbReference type="PROSITE" id="PS50894"/>
    </source>
</evidence>
<keyword evidence="6" id="KW-0597">Phosphoprotein</keyword>
<dbReference type="CDD" id="cd00156">
    <property type="entry name" value="REC"/>
    <property type="match status" value="1"/>
</dbReference>
<feature type="modified residue" description="Phosphohistidine" evidence="5">
    <location>
        <position position="50"/>
    </location>
</feature>
<evidence type="ECO:0000313" key="11">
    <source>
        <dbReference type="Proteomes" id="UP000054695"/>
    </source>
</evidence>
<dbReference type="SMART" id="SM00448">
    <property type="entry name" value="REC"/>
    <property type="match status" value="1"/>
</dbReference>
<dbReference type="GO" id="GO:0000160">
    <property type="term" value="P:phosphorelay signal transduction system"/>
    <property type="evidence" value="ECO:0007669"/>
    <property type="project" value="UniProtKB-KW"/>
</dbReference>
<gene>
    <name evidence="10" type="ORF">Lboz_3602</name>
</gene>
<sequence length="539" mass="61742">MEKIHNRLQELFLNYSRNLPNKIEQINQTWQELITRFNSENFIIFHRQVHSLCGSAGTYGYSELSKAARELEIYLKKLLGKTLLSEEEQQIISQLLMNIKDKLELPPSKNLFQLTLETKEIENKAIYILEQDPSLAQELDEGLTQAGYSAAVVLDLKELQTKVQQNQPIALLVDTYFLMSIRNQKLLVNLIKKQNYFIQLFCIVPNYELLPRLIAVRAGCKAFFQKPVDIFYLIQIINQKCSFTTNIPFRILIVDDSESLGEYYSLILKQAGMIAQAITNPMDIFKHLEKFRPDLILMDIYMPECTGLELSSVLRQENKYNKIPIIFLSTEQDKRKQLTALSIGGDDFLTKPISPAHLISAVRIRSQRAGVLNYYMSTDSLTGLLNHSSFLKRLELELDYAKQKNTPLSLVMIDIDHFKKVNDTYGHPFGDMVIKKLATLLTLRLRNNDIVGRYGGEEFAIVLPGTNAQQSKKVLNELREQFSHEFFANTDDFSATFSAGIAQKNADSDINKLVNQADQALYEAKHLGRNQVVINKDIE</sequence>
<dbReference type="PANTHER" id="PTHR45138">
    <property type="entry name" value="REGULATORY COMPONENTS OF SENSORY TRANSDUCTION SYSTEM"/>
    <property type="match status" value="1"/>
</dbReference>
<evidence type="ECO:0000256" key="6">
    <source>
        <dbReference type="PROSITE-ProRule" id="PRU00169"/>
    </source>
</evidence>
<feature type="modified residue" description="4-aspartylphosphate" evidence="6">
    <location>
        <position position="299"/>
    </location>
</feature>
<dbReference type="GO" id="GO:0043709">
    <property type="term" value="P:cell adhesion involved in single-species biofilm formation"/>
    <property type="evidence" value="ECO:0007669"/>
    <property type="project" value="TreeGrafter"/>
</dbReference>
<dbReference type="GO" id="GO:0052621">
    <property type="term" value="F:diguanylate cyclase activity"/>
    <property type="evidence" value="ECO:0007669"/>
    <property type="project" value="UniProtKB-EC"/>
</dbReference>
<dbReference type="InterPro" id="IPR008207">
    <property type="entry name" value="Sig_transdc_His_kin_Hpt_dom"/>
</dbReference>
<evidence type="ECO:0000256" key="5">
    <source>
        <dbReference type="PROSITE-ProRule" id="PRU00110"/>
    </source>
</evidence>
<dbReference type="PROSITE" id="PS50894">
    <property type="entry name" value="HPT"/>
    <property type="match status" value="1"/>
</dbReference>
<feature type="domain" description="GGDEF" evidence="8">
    <location>
        <begin position="406"/>
        <end position="537"/>
    </location>
</feature>
<evidence type="ECO:0000256" key="2">
    <source>
        <dbReference type="ARBA" id="ARBA00012528"/>
    </source>
</evidence>
<dbReference type="CDD" id="cd01949">
    <property type="entry name" value="GGDEF"/>
    <property type="match status" value="1"/>
</dbReference>
<dbReference type="GO" id="GO:0004672">
    <property type="term" value="F:protein kinase activity"/>
    <property type="evidence" value="ECO:0007669"/>
    <property type="project" value="UniProtKB-ARBA"/>
</dbReference>
<proteinExistence type="predicted"/>
<dbReference type="InterPro" id="IPR029787">
    <property type="entry name" value="Nucleotide_cyclase"/>
</dbReference>
<name>A0A0W0R6L1_LEGBO</name>
<dbReference type="PROSITE" id="PS50887">
    <property type="entry name" value="GGDEF"/>
    <property type="match status" value="1"/>
</dbReference>
<dbReference type="EC" id="2.7.7.65" evidence="2"/>
<dbReference type="PANTHER" id="PTHR45138:SF9">
    <property type="entry name" value="DIGUANYLATE CYCLASE DGCM-RELATED"/>
    <property type="match status" value="1"/>
</dbReference>
<dbReference type="SMART" id="SM00267">
    <property type="entry name" value="GGDEF"/>
    <property type="match status" value="1"/>
</dbReference>
<accession>A0A0W0R6L1</accession>
<dbReference type="SUPFAM" id="SSF47226">
    <property type="entry name" value="Histidine-containing phosphotransfer domain, HPT domain"/>
    <property type="match status" value="1"/>
</dbReference>
<dbReference type="GO" id="GO:1902201">
    <property type="term" value="P:negative regulation of bacterial-type flagellum-dependent cell motility"/>
    <property type="evidence" value="ECO:0007669"/>
    <property type="project" value="TreeGrafter"/>
</dbReference>
<dbReference type="OrthoDB" id="9812260at2"/>